<organism evidence="1 2">
    <name type="scientific">Marchantia polymorpha</name>
    <name type="common">Common liverwort</name>
    <name type="synonym">Marchantia aquatica</name>
    <dbReference type="NCBI Taxonomy" id="3197"/>
    <lineage>
        <taxon>Eukaryota</taxon>
        <taxon>Viridiplantae</taxon>
        <taxon>Streptophyta</taxon>
        <taxon>Embryophyta</taxon>
        <taxon>Marchantiophyta</taxon>
        <taxon>Marchantiopsida</taxon>
        <taxon>Marchantiidae</taxon>
        <taxon>Marchantiales</taxon>
        <taxon>Marchantiaceae</taxon>
        <taxon>Marchantia</taxon>
    </lineage>
</organism>
<gene>
    <name evidence="1" type="ORF">MARPO_0003s0231</name>
</gene>
<name>A0A2R6XTD2_MARPO</name>
<dbReference type="Gramene" id="Mp7g12180.1">
    <property type="protein sequence ID" value="Mp7g12180.1.cds"/>
    <property type="gene ID" value="Mp7g12180"/>
</dbReference>
<keyword evidence="2" id="KW-1185">Reference proteome</keyword>
<reference evidence="2" key="1">
    <citation type="journal article" date="2017" name="Cell">
        <title>Insights into land plant evolution garnered from the Marchantia polymorpha genome.</title>
        <authorList>
            <person name="Bowman J.L."/>
            <person name="Kohchi T."/>
            <person name="Yamato K.T."/>
            <person name="Jenkins J."/>
            <person name="Shu S."/>
            <person name="Ishizaki K."/>
            <person name="Yamaoka S."/>
            <person name="Nishihama R."/>
            <person name="Nakamura Y."/>
            <person name="Berger F."/>
            <person name="Adam C."/>
            <person name="Aki S.S."/>
            <person name="Althoff F."/>
            <person name="Araki T."/>
            <person name="Arteaga-Vazquez M.A."/>
            <person name="Balasubrmanian S."/>
            <person name="Barry K."/>
            <person name="Bauer D."/>
            <person name="Boehm C.R."/>
            <person name="Briginshaw L."/>
            <person name="Caballero-Perez J."/>
            <person name="Catarino B."/>
            <person name="Chen F."/>
            <person name="Chiyoda S."/>
            <person name="Chovatia M."/>
            <person name="Davies K.M."/>
            <person name="Delmans M."/>
            <person name="Demura T."/>
            <person name="Dierschke T."/>
            <person name="Dolan L."/>
            <person name="Dorantes-Acosta A.E."/>
            <person name="Eklund D.M."/>
            <person name="Florent S.N."/>
            <person name="Flores-Sandoval E."/>
            <person name="Fujiyama A."/>
            <person name="Fukuzawa H."/>
            <person name="Galik B."/>
            <person name="Grimanelli D."/>
            <person name="Grimwood J."/>
            <person name="Grossniklaus U."/>
            <person name="Hamada T."/>
            <person name="Haseloff J."/>
            <person name="Hetherington A.J."/>
            <person name="Higo A."/>
            <person name="Hirakawa Y."/>
            <person name="Hundley H.N."/>
            <person name="Ikeda Y."/>
            <person name="Inoue K."/>
            <person name="Inoue S.I."/>
            <person name="Ishida S."/>
            <person name="Jia Q."/>
            <person name="Kakita M."/>
            <person name="Kanazawa T."/>
            <person name="Kawai Y."/>
            <person name="Kawashima T."/>
            <person name="Kennedy M."/>
            <person name="Kinose K."/>
            <person name="Kinoshita T."/>
            <person name="Kohara Y."/>
            <person name="Koide E."/>
            <person name="Komatsu K."/>
            <person name="Kopischke S."/>
            <person name="Kubo M."/>
            <person name="Kyozuka J."/>
            <person name="Lagercrantz U."/>
            <person name="Lin S.S."/>
            <person name="Lindquist E."/>
            <person name="Lipzen A.M."/>
            <person name="Lu C.W."/>
            <person name="De Luna E."/>
            <person name="Martienssen R.A."/>
            <person name="Minamino N."/>
            <person name="Mizutani M."/>
            <person name="Mizutani M."/>
            <person name="Mochizuki N."/>
            <person name="Monte I."/>
            <person name="Mosher R."/>
            <person name="Nagasaki H."/>
            <person name="Nakagami H."/>
            <person name="Naramoto S."/>
            <person name="Nishitani K."/>
            <person name="Ohtani M."/>
            <person name="Okamoto T."/>
            <person name="Okumura M."/>
            <person name="Phillips J."/>
            <person name="Pollak B."/>
            <person name="Reinders A."/>
            <person name="Rovekamp M."/>
            <person name="Sano R."/>
            <person name="Sawa S."/>
            <person name="Schmid M.W."/>
            <person name="Shirakawa M."/>
            <person name="Solano R."/>
            <person name="Spunde A."/>
            <person name="Suetsugu N."/>
            <person name="Sugano S."/>
            <person name="Sugiyama A."/>
            <person name="Sun R."/>
            <person name="Suzuki Y."/>
            <person name="Takenaka M."/>
            <person name="Takezawa D."/>
            <person name="Tomogane H."/>
            <person name="Tsuzuki M."/>
            <person name="Ueda T."/>
            <person name="Umeda M."/>
            <person name="Ward J.M."/>
            <person name="Watanabe Y."/>
            <person name="Yazaki K."/>
            <person name="Yokoyama R."/>
            <person name="Yoshitake Y."/>
            <person name="Yotsui I."/>
            <person name="Zachgo S."/>
            <person name="Schmutz J."/>
        </authorList>
    </citation>
    <scope>NUCLEOTIDE SEQUENCE [LARGE SCALE GENOMIC DNA]</scope>
    <source>
        <strain evidence="2">Tak-1</strain>
    </source>
</reference>
<protein>
    <submittedName>
        <fullName evidence="1">Uncharacterized protein</fullName>
    </submittedName>
</protein>
<dbReference type="Proteomes" id="UP000244005">
    <property type="component" value="Unassembled WGS sequence"/>
</dbReference>
<proteinExistence type="predicted"/>
<evidence type="ECO:0000313" key="1">
    <source>
        <dbReference type="EMBL" id="PTQ49363.1"/>
    </source>
</evidence>
<sequence>MNVEVVDVQSCLGADEIELMKLASRAYAKYKVQLLNFVITRPTSVKNAQNACVQRECSCVKILKLVFG</sequence>
<evidence type="ECO:0000313" key="2">
    <source>
        <dbReference type="Proteomes" id="UP000244005"/>
    </source>
</evidence>
<dbReference type="AlphaFoldDB" id="A0A2R6XTD2"/>
<dbReference type="EMBL" id="KZ772675">
    <property type="protein sequence ID" value="PTQ49363.1"/>
    <property type="molecule type" value="Genomic_DNA"/>
</dbReference>
<accession>A0A2R6XTD2</accession>